<dbReference type="Proteomes" id="UP000677611">
    <property type="component" value="Unassembled WGS sequence"/>
</dbReference>
<name>A0ABS3P4Y5_9BACI</name>
<reference evidence="1 2" key="1">
    <citation type="submission" date="2021-03" db="EMBL/GenBank/DDBJ databases">
        <title>Identification of novel Bacillus strains.</title>
        <authorList>
            <person name="Xiao Z."/>
            <person name="Li Y."/>
            <person name="Shen J."/>
        </authorList>
    </citation>
    <scope>NUCLEOTIDE SEQUENCE [LARGE SCALE GENOMIC DNA]</scope>
    <source>
        <strain evidence="1 2">SY8</strain>
    </source>
</reference>
<dbReference type="EMBL" id="JAGDQJ010000038">
    <property type="protein sequence ID" value="MBO1628234.1"/>
    <property type="molecule type" value="Genomic_DNA"/>
</dbReference>
<gene>
    <name evidence="1" type="ORF">J4P90_24075</name>
</gene>
<evidence type="ECO:0000313" key="2">
    <source>
        <dbReference type="Proteomes" id="UP000677611"/>
    </source>
</evidence>
<accession>A0ABS3P4Y5</accession>
<proteinExistence type="predicted"/>
<protein>
    <submittedName>
        <fullName evidence="1">Uncharacterized protein</fullName>
    </submittedName>
</protein>
<dbReference type="RefSeq" id="WP_208019301.1">
    <property type="nucleotide sequence ID" value="NZ_JAGDQJ010000038.1"/>
</dbReference>
<sequence length="47" mass="5413">MSNKDTDQVLDLSFYRMAKDVYMTDEELGTEITVKNADMVIPIMKIV</sequence>
<organism evidence="1 2">
    <name type="scientific">Bacillus arachidis</name>
    <dbReference type="NCBI Taxonomy" id="2819290"/>
    <lineage>
        <taxon>Bacteria</taxon>
        <taxon>Bacillati</taxon>
        <taxon>Bacillota</taxon>
        <taxon>Bacilli</taxon>
        <taxon>Bacillales</taxon>
        <taxon>Bacillaceae</taxon>
        <taxon>Bacillus</taxon>
    </lineage>
</organism>
<keyword evidence="2" id="KW-1185">Reference proteome</keyword>
<evidence type="ECO:0000313" key="1">
    <source>
        <dbReference type="EMBL" id="MBO1628234.1"/>
    </source>
</evidence>
<comment type="caution">
    <text evidence="1">The sequence shown here is derived from an EMBL/GenBank/DDBJ whole genome shotgun (WGS) entry which is preliminary data.</text>
</comment>